<evidence type="ECO:0000313" key="11">
    <source>
        <dbReference type="Proteomes" id="UP001162891"/>
    </source>
</evidence>
<keyword evidence="7" id="KW-0812">Transmembrane</keyword>
<gene>
    <name evidence="10" type="ORF">AMOR_26210</name>
</gene>
<evidence type="ECO:0000256" key="1">
    <source>
        <dbReference type="ARBA" id="ARBA00000085"/>
    </source>
</evidence>
<keyword evidence="7" id="KW-1133">Transmembrane helix</keyword>
<dbReference type="InterPro" id="IPR036097">
    <property type="entry name" value="HisK_dim/P_sf"/>
</dbReference>
<keyword evidence="3" id="KW-0597">Phosphoprotein</keyword>
<dbReference type="Gene3D" id="1.10.287.130">
    <property type="match status" value="1"/>
</dbReference>
<keyword evidence="4" id="KW-0808">Transferase</keyword>
<evidence type="ECO:0000256" key="6">
    <source>
        <dbReference type="ARBA" id="ARBA00023012"/>
    </source>
</evidence>
<dbReference type="InterPro" id="IPR050736">
    <property type="entry name" value="Sensor_HK_Regulatory"/>
</dbReference>
<dbReference type="Pfam" id="PF00512">
    <property type="entry name" value="HisKA"/>
    <property type="match status" value="1"/>
</dbReference>
<dbReference type="PANTHER" id="PTHR43711:SF1">
    <property type="entry name" value="HISTIDINE KINASE 1"/>
    <property type="match status" value="1"/>
</dbReference>
<dbReference type="Pfam" id="PF02518">
    <property type="entry name" value="HATPase_c"/>
    <property type="match status" value="1"/>
</dbReference>
<comment type="catalytic activity">
    <reaction evidence="1">
        <text>ATP + protein L-histidine = ADP + protein N-phospho-L-histidine.</text>
        <dbReference type="EC" id="2.7.13.3"/>
    </reaction>
</comment>
<evidence type="ECO:0000256" key="4">
    <source>
        <dbReference type="ARBA" id="ARBA00022679"/>
    </source>
</evidence>
<keyword evidence="7" id="KW-0472">Membrane</keyword>
<dbReference type="RefSeq" id="WP_248361786.1">
    <property type="nucleotide sequence ID" value="NZ_AP025591.1"/>
</dbReference>
<evidence type="ECO:0000256" key="8">
    <source>
        <dbReference type="SAM" id="SignalP"/>
    </source>
</evidence>
<dbReference type="SUPFAM" id="SSF47384">
    <property type="entry name" value="Homodimeric domain of signal transducing histidine kinase"/>
    <property type="match status" value="1"/>
</dbReference>
<dbReference type="PROSITE" id="PS50109">
    <property type="entry name" value="HIS_KIN"/>
    <property type="match status" value="1"/>
</dbReference>
<dbReference type="CDD" id="cd00075">
    <property type="entry name" value="HATPase"/>
    <property type="match status" value="1"/>
</dbReference>
<dbReference type="InterPro" id="IPR003661">
    <property type="entry name" value="HisK_dim/P_dom"/>
</dbReference>
<keyword evidence="8" id="KW-0732">Signal</keyword>
<dbReference type="Gene3D" id="3.30.565.10">
    <property type="entry name" value="Histidine kinase-like ATPase, C-terminal domain"/>
    <property type="match status" value="1"/>
</dbReference>
<protein>
    <recommendedName>
        <fullName evidence="2">histidine kinase</fullName>
        <ecNumber evidence="2">2.7.13.3</ecNumber>
    </recommendedName>
</protein>
<evidence type="ECO:0000256" key="2">
    <source>
        <dbReference type="ARBA" id="ARBA00012438"/>
    </source>
</evidence>
<dbReference type="PANTHER" id="PTHR43711">
    <property type="entry name" value="TWO-COMPONENT HISTIDINE KINASE"/>
    <property type="match status" value="1"/>
</dbReference>
<feature type="chain" id="PRO_5047316182" description="histidine kinase" evidence="8">
    <location>
        <begin position="21"/>
        <end position="413"/>
    </location>
</feature>
<evidence type="ECO:0000259" key="9">
    <source>
        <dbReference type="PROSITE" id="PS50109"/>
    </source>
</evidence>
<proteinExistence type="predicted"/>
<dbReference type="InterPro" id="IPR005467">
    <property type="entry name" value="His_kinase_dom"/>
</dbReference>
<keyword evidence="11" id="KW-1185">Reference proteome</keyword>
<dbReference type="Proteomes" id="UP001162891">
    <property type="component" value="Chromosome"/>
</dbReference>
<feature type="domain" description="Histidine kinase" evidence="9">
    <location>
        <begin position="210"/>
        <end position="413"/>
    </location>
</feature>
<dbReference type="InterPro" id="IPR003594">
    <property type="entry name" value="HATPase_dom"/>
</dbReference>
<keyword evidence="5" id="KW-0418">Kinase</keyword>
<evidence type="ECO:0000256" key="5">
    <source>
        <dbReference type="ARBA" id="ARBA00022777"/>
    </source>
</evidence>
<sequence>MSRALAPIAAALLGLAGSLAATFALHHAAGAALDRVLEERLRGAGETAARLIGDRDPSAAELHAIMDANRLDGAYVLSPALVVLADATGPAGETADLLRVDASRVEAALGGEGTVARGYAVGALEVETAYFPVRGPDGRPRAVLALEVGEAFSAARARLQRALLLGVGLSALGALALAVAAARWSRSERQRRDAAARAARGDALARMAAAVAHEIRNPLGIIRAAVELVRERASAALGARDREGLDDVLGEVERLRRLTQDFLELSAEPALRPEPVDLAELAGEAARGSAALHPGLSVTVAVGALPPVRADPARLRQVLANLLANAAQAGARSVELRGELAGGEVRLAIQDDGPGIDPGVRDRLFEAFASAREGGTGLGLAVSRRLVERHGGSLALAAGGPGTTFELRLPRAA</sequence>
<dbReference type="EMBL" id="AP025591">
    <property type="protein sequence ID" value="BDG03625.1"/>
    <property type="molecule type" value="Genomic_DNA"/>
</dbReference>
<name>A0ABM7WVU2_9BACT</name>
<feature type="transmembrane region" description="Helical" evidence="7">
    <location>
        <begin position="162"/>
        <end position="182"/>
    </location>
</feature>
<dbReference type="PRINTS" id="PR00344">
    <property type="entry name" value="BCTRLSENSOR"/>
</dbReference>
<dbReference type="InterPro" id="IPR004358">
    <property type="entry name" value="Sig_transdc_His_kin-like_C"/>
</dbReference>
<organism evidence="10 11">
    <name type="scientific">Anaeromyxobacter oryzae</name>
    <dbReference type="NCBI Taxonomy" id="2918170"/>
    <lineage>
        <taxon>Bacteria</taxon>
        <taxon>Pseudomonadati</taxon>
        <taxon>Myxococcota</taxon>
        <taxon>Myxococcia</taxon>
        <taxon>Myxococcales</taxon>
        <taxon>Cystobacterineae</taxon>
        <taxon>Anaeromyxobacteraceae</taxon>
        <taxon>Anaeromyxobacter</taxon>
    </lineage>
</organism>
<accession>A0ABM7WVU2</accession>
<evidence type="ECO:0000313" key="10">
    <source>
        <dbReference type="EMBL" id="BDG03625.1"/>
    </source>
</evidence>
<evidence type="ECO:0000256" key="3">
    <source>
        <dbReference type="ARBA" id="ARBA00022553"/>
    </source>
</evidence>
<reference evidence="11" key="1">
    <citation type="journal article" date="2022" name="Int. J. Syst. Evol. Microbiol.">
        <title>Anaeromyxobacter oryzae sp. nov., Anaeromyxobacter diazotrophicus sp. nov. and Anaeromyxobacter paludicola sp. nov., isolated from paddy soils.</title>
        <authorList>
            <person name="Itoh H."/>
            <person name="Xu Z."/>
            <person name="Mise K."/>
            <person name="Masuda Y."/>
            <person name="Ushijima N."/>
            <person name="Hayakawa C."/>
            <person name="Shiratori Y."/>
            <person name="Senoo K."/>
        </authorList>
    </citation>
    <scope>NUCLEOTIDE SEQUENCE [LARGE SCALE GENOMIC DNA]</scope>
    <source>
        <strain evidence="11">Red232</strain>
    </source>
</reference>
<dbReference type="SMART" id="SM00387">
    <property type="entry name" value="HATPase_c"/>
    <property type="match status" value="1"/>
</dbReference>
<dbReference type="CDD" id="cd00082">
    <property type="entry name" value="HisKA"/>
    <property type="match status" value="1"/>
</dbReference>
<evidence type="ECO:0000256" key="7">
    <source>
        <dbReference type="SAM" id="Phobius"/>
    </source>
</evidence>
<feature type="signal peptide" evidence="8">
    <location>
        <begin position="1"/>
        <end position="20"/>
    </location>
</feature>
<dbReference type="SMART" id="SM00388">
    <property type="entry name" value="HisKA"/>
    <property type="match status" value="1"/>
</dbReference>
<keyword evidence="6" id="KW-0902">Two-component regulatory system</keyword>
<dbReference type="SUPFAM" id="SSF55874">
    <property type="entry name" value="ATPase domain of HSP90 chaperone/DNA topoisomerase II/histidine kinase"/>
    <property type="match status" value="1"/>
</dbReference>
<dbReference type="InterPro" id="IPR036890">
    <property type="entry name" value="HATPase_C_sf"/>
</dbReference>
<dbReference type="EC" id="2.7.13.3" evidence="2"/>